<keyword evidence="2" id="KW-0804">Transcription</keyword>
<dbReference type="InterPro" id="IPR051127">
    <property type="entry name" value="Fungal_SecMet_Regulators"/>
</dbReference>
<evidence type="ECO:0000256" key="4">
    <source>
        <dbReference type="SAM" id="MobiDB-lite"/>
    </source>
</evidence>
<dbReference type="GO" id="GO:0000978">
    <property type="term" value="F:RNA polymerase II cis-regulatory region sequence-specific DNA binding"/>
    <property type="evidence" value="ECO:0007669"/>
    <property type="project" value="TreeGrafter"/>
</dbReference>
<dbReference type="GO" id="GO:0005634">
    <property type="term" value="C:nucleus"/>
    <property type="evidence" value="ECO:0007669"/>
    <property type="project" value="TreeGrafter"/>
</dbReference>
<accession>A0AAF0IGD2</accession>
<organism evidence="7 8">
    <name type="scientific">Emydomyces testavorans</name>
    <dbReference type="NCBI Taxonomy" id="2070801"/>
    <lineage>
        <taxon>Eukaryota</taxon>
        <taxon>Fungi</taxon>
        <taxon>Dikarya</taxon>
        <taxon>Ascomycota</taxon>
        <taxon>Pezizomycotina</taxon>
        <taxon>Eurotiomycetes</taxon>
        <taxon>Eurotiomycetidae</taxon>
        <taxon>Onygenales</taxon>
        <taxon>Nannizziopsiaceae</taxon>
        <taxon>Emydomyces</taxon>
    </lineage>
</organism>
<evidence type="ECO:0000256" key="1">
    <source>
        <dbReference type="ARBA" id="ARBA00023015"/>
    </source>
</evidence>
<dbReference type="EMBL" id="CP120627">
    <property type="protein sequence ID" value="WEW55558.1"/>
    <property type="molecule type" value="Genomic_DNA"/>
</dbReference>
<feature type="transmembrane region" description="Helical" evidence="5">
    <location>
        <begin position="472"/>
        <end position="493"/>
    </location>
</feature>
<dbReference type="CDD" id="cd12148">
    <property type="entry name" value="fungal_TF_MHR"/>
    <property type="match status" value="1"/>
</dbReference>
<dbReference type="InterPro" id="IPR007219">
    <property type="entry name" value="XnlR_reg_dom"/>
</dbReference>
<dbReference type="PANTHER" id="PTHR47424:SF5">
    <property type="entry name" value="ZN(II)2CYS6 TRANSCRIPTION FACTOR (EUROFUNG)"/>
    <property type="match status" value="1"/>
</dbReference>
<name>A0AAF0IGD2_9EURO</name>
<gene>
    <name evidence="7" type="ORF">PRK78_000989</name>
</gene>
<dbReference type="Pfam" id="PF04082">
    <property type="entry name" value="Fungal_trans"/>
    <property type="match status" value="1"/>
</dbReference>
<dbReference type="AlphaFoldDB" id="A0AAF0IGD2"/>
<keyword evidence="1" id="KW-0805">Transcription regulation</keyword>
<evidence type="ECO:0000313" key="8">
    <source>
        <dbReference type="Proteomes" id="UP001219355"/>
    </source>
</evidence>
<feature type="region of interest" description="Disordered" evidence="4">
    <location>
        <begin position="26"/>
        <end position="71"/>
    </location>
</feature>
<evidence type="ECO:0000259" key="6">
    <source>
        <dbReference type="SMART" id="SM00906"/>
    </source>
</evidence>
<proteinExistence type="predicted"/>
<reference evidence="7" key="1">
    <citation type="submission" date="2023-03" db="EMBL/GenBank/DDBJ databases">
        <title>Emydomyces testavorans Genome Sequence.</title>
        <authorList>
            <person name="Hoyer L."/>
        </authorList>
    </citation>
    <scope>NUCLEOTIDE SEQUENCE</scope>
    <source>
        <strain evidence="7">16-2883</strain>
    </source>
</reference>
<keyword evidence="5" id="KW-0812">Transmembrane</keyword>
<feature type="region of interest" description="Disordered" evidence="4">
    <location>
        <begin position="94"/>
        <end position="125"/>
    </location>
</feature>
<dbReference type="PANTHER" id="PTHR47424">
    <property type="entry name" value="REGULATORY PROTEIN GAL4"/>
    <property type="match status" value="1"/>
</dbReference>
<evidence type="ECO:0000256" key="5">
    <source>
        <dbReference type="SAM" id="Phobius"/>
    </source>
</evidence>
<dbReference type="GO" id="GO:0000981">
    <property type="term" value="F:DNA-binding transcription factor activity, RNA polymerase II-specific"/>
    <property type="evidence" value="ECO:0007669"/>
    <property type="project" value="TreeGrafter"/>
</dbReference>
<evidence type="ECO:0000256" key="2">
    <source>
        <dbReference type="ARBA" id="ARBA00023163"/>
    </source>
</evidence>
<protein>
    <recommendedName>
        <fullName evidence="6">Xylanolytic transcriptional activator regulatory domain-containing protein</fullName>
    </recommendedName>
</protein>
<keyword evidence="8" id="KW-1185">Reference proteome</keyword>
<evidence type="ECO:0000313" key="7">
    <source>
        <dbReference type="EMBL" id="WEW55558.1"/>
    </source>
</evidence>
<dbReference type="Proteomes" id="UP001219355">
    <property type="component" value="Chromosome 1"/>
</dbReference>
<dbReference type="GO" id="GO:0006351">
    <property type="term" value="P:DNA-templated transcription"/>
    <property type="evidence" value="ECO:0007669"/>
    <property type="project" value="InterPro"/>
</dbReference>
<keyword evidence="3" id="KW-0539">Nucleus</keyword>
<keyword evidence="5" id="KW-1133">Transmembrane helix</keyword>
<sequence>MKKHIEQLQEQVNTLFSNITELHRKSVSTPVDPGPYSREASRSISGAPPVYDAHNAQPTKPRSKHPRFHGPTSTAFNFDVAKSSLQTMGITPVDDGTPDLFTTHDATPSQTPPQQPTPHSQLLAHPSKDPLWVMKREEAIRLCRNYEDEIGLMYPIFDIDKLITQTNLLFTFLEAADRTGFAKRFKPGADCLSDDDTSILKMVIAITLMLEGNGDSPLGARFYNSVKHNIEFNLWESADIKAIKLLALVATYHFHTDNEALAYRLIGIAARMCLEMGLHRRDAVLKAFHSEEELIAVNKLFWSVYSLDRRWSIGAGLPSTIQDADIDPYLPEPDDSVPYLRAMVAYCRLSSKVWYAGLGSEGAAIKRDQIEFLDYQVVQWMKNVPEGLQFYSVEPSPNHEPVSRAVRRLSLLLHIRGNHLRILIYRPVLHSATSIMENIPYAQTVVDIAKDTIRLLTRLNQTTDIYRSQQMLFNYFLIAALAVLFLAVSHAPVEFNRRVRDEFYSALDLVKGFSTKSYVSKRLWKMIKGLREIGEKLGLFPRNIGAEPNDPHSTAAVAMAGLAGHPMEVLSAAYPGVHHNGELGNSPVNGLQISNELTNLFEVMGGYGGYLHTGGTEGLNGEFVHHEGELHHMTEGIPSGVVNEGEFSRIVRDLF</sequence>
<dbReference type="GO" id="GO:0000435">
    <property type="term" value="P:positive regulation of transcription from RNA polymerase II promoter by galactose"/>
    <property type="evidence" value="ECO:0007669"/>
    <property type="project" value="TreeGrafter"/>
</dbReference>
<keyword evidence="5" id="KW-0472">Membrane</keyword>
<dbReference type="GO" id="GO:0008270">
    <property type="term" value="F:zinc ion binding"/>
    <property type="evidence" value="ECO:0007669"/>
    <property type="project" value="InterPro"/>
</dbReference>
<dbReference type="SMART" id="SM00906">
    <property type="entry name" value="Fungal_trans"/>
    <property type="match status" value="1"/>
</dbReference>
<evidence type="ECO:0000256" key="3">
    <source>
        <dbReference type="ARBA" id="ARBA00023242"/>
    </source>
</evidence>
<feature type="domain" description="Xylanolytic transcriptional activator regulatory" evidence="6">
    <location>
        <begin position="262"/>
        <end position="337"/>
    </location>
</feature>